<evidence type="ECO:0000259" key="3">
    <source>
        <dbReference type="Pfam" id="PF14703"/>
    </source>
</evidence>
<feature type="transmembrane region" description="Helical" evidence="1">
    <location>
        <begin position="155"/>
        <end position="178"/>
    </location>
</feature>
<evidence type="ECO:0000259" key="2">
    <source>
        <dbReference type="Pfam" id="PF02714"/>
    </source>
</evidence>
<feature type="transmembrane region" description="Helical" evidence="1">
    <location>
        <begin position="345"/>
        <end position="371"/>
    </location>
</feature>
<protein>
    <recommendedName>
        <fullName evidence="6">CSC1-like protein</fullName>
    </recommendedName>
</protein>
<dbReference type="PANTHER" id="PTHR13018">
    <property type="entry name" value="PROBABLE MEMBRANE PROTEIN DUF221-RELATED"/>
    <property type="match status" value="1"/>
</dbReference>
<evidence type="ECO:0000313" key="5">
    <source>
        <dbReference type="Proteomes" id="UP000601435"/>
    </source>
</evidence>
<keyword evidence="5" id="KW-1185">Reference proteome</keyword>
<feature type="transmembrane region" description="Helical" evidence="1">
    <location>
        <begin position="112"/>
        <end position="135"/>
    </location>
</feature>
<reference evidence="4" key="1">
    <citation type="submission" date="2021-02" db="EMBL/GenBank/DDBJ databases">
        <authorList>
            <person name="Dougan E. K."/>
            <person name="Rhodes N."/>
            <person name="Thang M."/>
            <person name="Chan C."/>
        </authorList>
    </citation>
    <scope>NUCLEOTIDE SEQUENCE</scope>
</reference>
<evidence type="ECO:0000256" key="1">
    <source>
        <dbReference type="SAM" id="Phobius"/>
    </source>
</evidence>
<evidence type="ECO:0000313" key="4">
    <source>
        <dbReference type="EMBL" id="CAE7912739.1"/>
    </source>
</evidence>
<gene>
    <name evidence="4" type="ORF">SNEC2469_LOCUS31143</name>
</gene>
<dbReference type="GO" id="GO:0005886">
    <property type="term" value="C:plasma membrane"/>
    <property type="evidence" value="ECO:0007669"/>
    <property type="project" value="TreeGrafter"/>
</dbReference>
<dbReference type="Proteomes" id="UP000601435">
    <property type="component" value="Unassembled WGS sequence"/>
</dbReference>
<keyword evidence="1" id="KW-1133">Transmembrane helix</keyword>
<keyword evidence="1" id="KW-0472">Membrane</keyword>
<proteinExistence type="predicted"/>
<feature type="domain" description="CSC1/OSCA1-like 7TM region" evidence="2">
    <location>
        <begin position="150"/>
        <end position="368"/>
    </location>
</feature>
<feature type="transmembrane region" description="Helical" evidence="1">
    <location>
        <begin position="377"/>
        <end position="394"/>
    </location>
</feature>
<feature type="transmembrane region" description="Helical" evidence="1">
    <location>
        <begin position="300"/>
        <end position="333"/>
    </location>
</feature>
<dbReference type="GO" id="GO:0005227">
    <property type="term" value="F:calcium-activated cation channel activity"/>
    <property type="evidence" value="ECO:0007669"/>
    <property type="project" value="InterPro"/>
</dbReference>
<evidence type="ECO:0008006" key="6">
    <source>
        <dbReference type="Google" id="ProtNLM"/>
    </source>
</evidence>
<keyword evidence="1" id="KW-0812">Transmembrane</keyword>
<dbReference type="InterPro" id="IPR027815">
    <property type="entry name" value="CSC1/OSCA1-like_cyt"/>
</dbReference>
<name>A0A813BNA7_9DINO</name>
<accession>A0A813BNA7</accession>
<dbReference type="AlphaFoldDB" id="A0A813BNA7"/>
<dbReference type="Pfam" id="PF14703">
    <property type="entry name" value="PHM7_cyt"/>
    <property type="match status" value="1"/>
</dbReference>
<dbReference type="Pfam" id="PF02714">
    <property type="entry name" value="RSN1_7TM"/>
    <property type="match status" value="1"/>
</dbReference>
<dbReference type="InterPro" id="IPR045122">
    <property type="entry name" value="Csc1-like"/>
</dbReference>
<feature type="domain" description="CSC1/OSCA1-like cytosolic" evidence="3">
    <location>
        <begin position="9"/>
        <end position="98"/>
    </location>
</feature>
<dbReference type="OrthoDB" id="440018at2759"/>
<sequence>MEKTGKEEMIRPTCCSSKVDALEYANDGLQGMDEDIVELLHKIRESQEKDPAATGAHCGFVTFAGRRFAELAQSLQIHADRNQWQVSAAPPADDLRWSDLRGSRELNNGKRLVGCLCVAGLYIGFMPITLAITVFAKQLDVGPFQPLWNAFAPTLGLTIFLSLLPSVMMAIFRAFFVLKAESFAQHKLQFWFFVFQLIFVVLVTTVGNSLLHKFTTLVEDPTSIFTVLGESVPNVTHYYMTYLVLQWSAHAMEMLRYMNLIKFQFFKVLFTPEEAKNLSEPENQDSFGFGARSVNLSINVVLGILFCSISPLMPVLAMIDCLLARLIYGYLVIYTETKKPDLGGAFWVTQLGHMHLALVLYVILMVGVLQLRSDEPAPGIIAACSLVFVLWSFIRFRQQFRWQRLPFKEVAFVAEETLDQQKDEGRGEGELSAKCYVQPELRAADSLEAEATLA</sequence>
<dbReference type="EMBL" id="CAJNJA010074474">
    <property type="protein sequence ID" value="CAE7912739.1"/>
    <property type="molecule type" value="Genomic_DNA"/>
</dbReference>
<feature type="transmembrane region" description="Helical" evidence="1">
    <location>
        <begin position="190"/>
        <end position="211"/>
    </location>
</feature>
<dbReference type="InterPro" id="IPR003864">
    <property type="entry name" value="CSC1/OSCA1-like_7TM"/>
</dbReference>
<organism evidence="4 5">
    <name type="scientific">Symbiodinium necroappetens</name>
    <dbReference type="NCBI Taxonomy" id="1628268"/>
    <lineage>
        <taxon>Eukaryota</taxon>
        <taxon>Sar</taxon>
        <taxon>Alveolata</taxon>
        <taxon>Dinophyceae</taxon>
        <taxon>Suessiales</taxon>
        <taxon>Symbiodiniaceae</taxon>
        <taxon>Symbiodinium</taxon>
    </lineage>
</organism>
<comment type="caution">
    <text evidence="4">The sequence shown here is derived from an EMBL/GenBank/DDBJ whole genome shotgun (WGS) entry which is preliminary data.</text>
</comment>
<dbReference type="PANTHER" id="PTHR13018:SF5">
    <property type="entry name" value="RE44586P"/>
    <property type="match status" value="1"/>
</dbReference>